<dbReference type="VEuPathDB" id="MicrosporidiaDB:VCUG_00627"/>
<keyword evidence="1" id="KW-0812">Transmembrane</keyword>
<dbReference type="GeneID" id="19878512"/>
<dbReference type="RefSeq" id="XP_008073648.1">
    <property type="nucleotide sequence ID" value="XM_008075457.1"/>
</dbReference>
<proteinExistence type="predicted"/>
<keyword evidence="1" id="KW-0472">Membrane</keyword>
<sequence length="139" mass="15551">MVRIVELADDGTPLVDQSATLSEGTTIESVNGTSTVPRADWSRNQHRVRQNTSDPFHSLHGLSPSQALRIIQRSFQNMEISTLGSGCFVTLLILWFSMIVLMLVLCGLAFCSFVNFLFPKCSKPISTRKPRNVPKRDRN</sequence>
<dbReference type="InParanoid" id="L2GX46"/>
<name>L2GX46_VAVCU</name>
<organism evidence="2 3">
    <name type="scientific">Vavraia culicis (isolate floridensis)</name>
    <name type="common">Microsporidian parasite</name>
    <dbReference type="NCBI Taxonomy" id="948595"/>
    <lineage>
        <taxon>Eukaryota</taxon>
        <taxon>Fungi</taxon>
        <taxon>Fungi incertae sedis</taxon>
        <taxon>Microsporidia</taxon>
        <taxon>Pleistophoridae</taxon>
        <taxon>Vavraia</taxon>
    </lineage>
</organism>
<evidence type="ECO:0000256" key="1">
    <source>
        <dbReference type="SAM" id="Phobius"/>
    </source>
</evidence>
<reference evidence="3" key="1">
    <citation type="submission" date="2011-03" db="EMBL/GenBank/DDBJ databases">
        <title>The genome sequence of Vavraia culicis strain floridensis.</title>
        <authorList>
            <consortium name="The Broad Institute Genome Sequencing Platform"/>
            <person name="Cuomo C."/>
            <person name="Becnel J."/>
            <person name="Sanscrainte N."/>
            <person name="Young S.K."/>
            <person name="Zeng Q."/>
            <person name="Gargeya S."/>
            <person name="Fitzgerald M."/>
            <person name="Haas B."/>
            <person name="Abouelleil A."/>
            <person name="Alvarado L."/>
            <person name="Arachchi H.M."/>
            <person name="Berlin A."/>
            <person name="Chapman S.B."/>
            <person name="Gearin G."/>
            <person name="Goldberg J."/>
            <person name="Griggs A."/>
            <person name="Gujja S."/>
            <person name="Hansen M."/>
            <person name="Heiman D."/>
            <person name="Howarth C."/>
            <person name="Larimer J."/>
            <person name="Lui A."/>
            <person name="MacDonald P.J.P."/>
            <person name="McCowen C."/>
            <person name="Montmayeur A."/>
            <person name="Murphy C."/>
            <person name="Neiman D."/>
            <person name="Pearson M."/>
            <person name="Priest M."/>
            <person name="Roberts A."/>
            <person name="Saif S."/>
            <person name="Shea T."/>
            <person name="Sisk P."/>
            <person name="Stolte C."/>
            <person name="Sykes S."/>
            <person name="Wortman J."/>
            <person name="Nusbaum C."/>
            <person name="Birren B."/>
        </authorList>
    </citation>
    <scope>NUCLEOTIDE SEQUENCE [LARGE SCALE GENOMIC DNA]</scope>
    <source>
        <strain evidence="3">floridensis</strain>
    </source>
</reference>
<dbReference type="Proteomes" id="UP000011081">
    <property type="component" value="Unassembled WGS sequence"/>
</dbReference>
<keyword evidence="1" id="KW-1133">Transmembrane helix</keyword>
<feature type="transmembrane region" description="Helical" evidence="1">
    <location>
        <begin position="92"/>
        <end position="118"/>
    </location>
</feature>
<evidence type="ECO:0000313" key="3">
    <source>
        <dbReference type="Proteomes" id="UP000011081"/>
    </source>
</evidence>
<dbReference type="HOGENOM" id="CLU_1846640_0_0_1"/>
<evidence type="ECO:0000313" key="2">
    <source>
        <dbReference type="EMBL" id="ELA47907.1"/>
    </source>
</evidence>
<dbReference type="EMBL" id="GL877410">
    <property type="protein sequence ID" value="ELA47907.1"/>
    <property type="molecule type" value="Genomic_DNA"/>
</dbReference>
<gene>
    <name evidence="2" type="ORF">VCUG_00627</name>
</gene>
<dbReference type="AlphaFoldDB" id="L2GX46"/>
<protein>
    <submittedName>
        <fullName evidence="2">Uncharacterized protein</fullName>
    </submittedName>
</protein>
<accession>L2GX46</accession>
<keyword evidence="3" id="KW-1185">Reference proteome</keyword>